<accession>A0A383AIH4</accession>
<feature type="non-terminal residue" evidence="1">
    <location>
        <position position="95"/>
    </location>
</feature>
<gene>
    <name evidence="1" type="ORF">METZ01_LOCUS460204</name>
</gene>
<dbReference type="AlphaFoldDB" id="A0A383AIH4"/>
<reference evidence="1" key="1">
    <citation type="submission" date="2018-05" db="EMBL/GenBank/DDBJ databases">
        <authorList>
            <person name="Lanie J.A."/>
            <person name="Ng W.-L."/>
            <person name="Kazmierczak K.M."/>
            <person name="Andrzejewski T.M."/>
            <person name="Davidsen T.M."/>
            <person name="Wayne K.J."/>
            <person name="Tettelin H."/>
            <person name="Glass J.I."/>
            <person name="Rusch D."/>
            <person name="Podicherti R."/>
            <person name="Tsui H.-C.T."/>
            <person name="Winkler M.E."/>
        </authorList>
    </citation>
    <scope>NUCLEOTIDE SEQUENCE</scope>
</reference>
<name>A0A383AIH4_9ZZZZ</name>
<evidence type="ECO:0000313" key="1">
    <source>
        <dbReference type="EMBL" id="SVE07350.1"/>
    </source>
</evidence>
<sequence length="95" mass="10675">MLSDIQNQAKNVFSKMGYPPMSDENWRYTNTKSFSNCKSHIKQSDFKSMDSGKIDSATNIILCNGQIAEGINKNIQGLTLLNLEKHNSSEELGKF</sequence>
<dbReference type="EMBL" id="UINC01192279">
    <property type="protein sequence ID" value="SVE07350.1"/>
    <property type="molecule type" value="Genomic_DNA"/>
</dbReference>
<protein>
    <recommendedName>
        <fullName evidence="2">Fe-S cluster assembly protein SufD</fullName>
    </recommendedName>
</protein>
<organism evidence="1">
    <name type="scientific">marine metagenome</name>
    <dbReference type="NCBI Taxonomy" id="408172"/>
    <lineage>
        <taxon>unclassified sequences</taxon>
        <taxon>metagenomes</taxon>
        <taxon>ecological metagenomes</taxon>
    </lineage>
</organism>
<evidence type="ECO:0008006" key="2">
    <source>
        <dbReference type="Google" id="ProtNLM"/>
    </source>
</evidence>
<proteinExistence type="predicted"/>